<evidence type="ECO:0000313" key="8">
    <source>
        <dbReference type="Proteomes" id="UP000620104"/>
    </source>
</evidence>
<sequence>MPIATPKFRIIIVGGGIGGLASAIALRAPGREIIIMEASRMNKEVGAAISLQPNAVKITKSWGIEDELKQGGGAIDSGTSDYDADRLCFHRVDLHESLKRLATDPSRPGEPATIRVASKVLSCDCESGIVTLENGETVQGDLIVGADGIHSKIRASVLGKEMTASPTGLSAYRLIIPKEKLLEIPHVSAMMTDKDPWTTMLLGRECRVVMGPCREQQLLSIVALVPDKLMNEQASTSWTAEGSLDDLLKSFEDFPPWIKDTFKACPDISLWQLRDMDPLPTWYKGRTILIGDAAHSMLPLQGQGASQSIEDAEALGHFFQDIVGGTDASGSSVPVEEVTLRLAELFEARYERASLIQQYSRQAAKPATESGSNVITMNPAEFMDYNCRYSGAQAWLAKSRAAKAAA</sequence>
<keyword evidence="8" id="KW-1185">Reference proteome</keyword>
<accession>A0A8H3TZJ3</accession>
<protein>
    <recommendedName>
        <fullName evidence="6">FAD-binding domain-containing protein</fullName>
    </recommendedName>
</protein>
<dbReference type="AlphaFoldDB" id="A0A8H3TZJ3"/>
<keyword evidence="4" id="KW-0560">Oxidoreductase</keyword>
<dbReference type="SUPFAM" id="SSF51905">
    <property type="entry name" value="FAD/NAD(P)-binding domain"/>
    <property type="match status" value="1"/>
</dbReference>
<comment type="caution">
    <text evidence="7">The sequence shown here is derived from an EMBL/GenBank/DDBJ whole genome shotgun (WGS) entry which is preliminary data.</text>
</comment>
<dbReference type="InterPro" id="IPR002938">
    <property type="entry name" value="FAD-bd"/>
</dbReference>
<dbReference type="Gene3D" id="3.50.50.60">
    <property type="entry name" value="FAD/NAD(P)-binding domain"/>
    <property type="match status" value="1"/>
</dbReference>
<dbReference type="EMBL" id="BLZA01000053">
    <property type="protein sequence ID" value="GHJ89972.1"/>
    <property type="molecule type" value="Genomic_DNA"/>
</dbReference>
<evidence type="ECO:0000256" key="2">
    <source>
        <dbReference type="ARBA" id="ARBA00022630"/>
    </source>
</evidence>
<evidence type="ECO:0000256" key="5">
    <source>
        <dbReference type="ARBA" id="ARBA00023033"/>
    </source>
</evidence>
<dbReference type="GO" id="GO:0071949">
    <property type="term" value="F:FAD binding"/>
    <property type="evidence" value="ECO:0007669"/>
    <property type="project" value="InterPro"/>
</dbReference>
<dbReference type="OrthoDB" id="9993796at2759"/>
<feature type="domain" description="FAD-binding" evidence="6">
    <location>
        <begin position="9"/>
        <end position="325"/>
    </location>
</feature>
<comment type="similarity">
    <text evidence="1">Belongs to the paxM FAD-dependent monooxygenase family.</text>
</comment>
<reference evidence="7" key="1">
    <citation type="submission" date="2020-07" db="EMBL/GenBank/DDBJ databases">
        <title>Draft Genome Sequence of a Deep-Sea Yeast, Naganishia (Cryptococcus) liquefaciens strain N6.</title>
        <authorList>
            <person name="Han Y.W."/>
            <person name="Kajitani R."/>
            <person name="Morimoto H."/>
            <person name="Parhat M."/>
            <person name="Tsubouchi H."/>
            <person name="Bakenova O."/>
            <person name="Ogata M."/>
            <person name="Argunhan B."/>
            <person name="Aoki R."/>
            <person name="Kajiwara S."/>
            <person name="Itoh T."/>
            <person name="Iwasaki H."/>
        </authorList>
    </citation>
    <scope>NUCLEOTIDE SEQUENCE</scope>
    <source>
        <strain evidence="7">N6</strain>
    </source>
</reference>
<dbReference type="Proteomes" id="UP000620104">
    <property type="component" value="Unassembled WGS sequence"/>
</dbReference>
<dbReference type="InterPro" id="IPR050493">
    <property type="entry name" value="FAD-dep_Monooxygenase_BioMet"/>
</dbReference>
<evidence type="ECO:0000313" key="7">
    <source>
        <dbReference type="EMBL" id="GHJ89972.1"/>
    </source>
</evidence>
<keyword evidence="5" id="KW-0503">Monooxygenase</keyword>
<dbReference type="SUPFAM" id="SSF54373">
    <property type="entry name" value="FAD-linked reductases, C-terminal domain"/>
    <property type="match status" value="1"/>
</dbReference>
<proteinExistence type="inferred from homology"/>
<organism evidence="7 8">
    <name type="scientific">Naganishia liquefaciens</name>
    <dbReference type="NCBI Taxonomy" id="104408"/>
    <lineage>
        <taxon>Eukaryota</taxon>
        <taxon>Fungi</taxon>
        <taxon>Dikarya</taxon>
        <taxon>Basidiomycota</taxon>
        <taxon>Agaricomycotina</taxon>
        <taxon>Tremellomycetes</taxon>
        <taxon>Filobasidiales</taxon>
        <taxon>Filobasidiaceae</taxon>
        <taxon>Naganishia</taxon>
    </lineage>
</organism>
<evidence type="ECO:0000259" key="6">
    <source>
        <dbReference type="Pfam" id="PF01494"/>
    </source>
</evidence>
<evidence type="ECO:0000256" key="1">
    <source>
        <dbReference type="ARBA" id="ARBA00007992"/>
    </source>
</evidence>
<dbReference type="PANTHER" id="PTHR13789:SF314">
    <property type="entry name" value="FAD-BINDING DOMAIN-CONTAINING PROTEIN"/>
    <property type="match status" value="1"/>
</dbReference>
<evidence type="ECO:0000256" key="3">
    <source>
        <dbReference type="ARBA" id="ARBA00022827"/>
    </source>
</evidence>
<dbReference type="PANTHER" id="PTHR13789">
    <property type="entry name" value="MONOOXYGENASE"/>
    <property type="match status" value="1"/>
</dbReference>
<evidence type="ECO:0000256" key="4">
    <source>
        <dbReference type="ARBA" id="ARBA00023002"/>
    </source>
</evidence>
<dbReference type="PRINTS" id="PR00420">
    <property type="entry name" value="RNGMNOXGNASE"/>
</dbReference>
<dbReference type="GO" id="GO:0004497">
    <property type="term" value="F:monooxygenase activity"/>
    <property type="evidence" value="ECO:0007669"/>
    <property type="project" value="UniProtKB-KW"/>
</dbReference>
<name>A0A8H3TZJ3_9TREE</name>
<dbReference type="InterPro" id="IPR036188">
    <property type="entry name" value="FAD/NAD-bd_sf"/>
</dbReference>
<dbReference type="Pfam" id="PF01494">
    <property type="entry name" value="FAD_binding_3"/>
    <property type="match status" value="1"/>
</dbReference>
<keyword evidence="2" id="KW-0285">Flavoprotein</keyword>
<gene>
    <name evidence="7" type="ORF">NliqN6_6374</name>
</gene>
<keyword evidence="3" id="KW-0274">FAD</keyword>